<evidence type="ECO:0000313" key="2">
    <source>
        <dbReference type="EMBL" id="SPC90246.1"/>
    </source>
</evidence>
<dbReference type="InterPro" id="IPR023214">
    <property type="entry name" value="HAD_sf"/>
</dbReference>
<dbReference type="Gene3D" id="3.40.50.1000">
    <property type="entry name" value="HAD superfamily/HAD-like"/>
    <property type="match status" value="1"/>
</dbReference>
<dbReference type="EMBL" id="OIVN01001131">
    <property type="protein sequence ID" value="SPC90246.1"/>
    <property type="molecule type" value="Genomic_DNA"/>
</dbReference>
<accession>A0A2N9FHD4</accession>
<reference evidence="2" key="1">
    <citation type="submission" date="2018-02" db="EMBL/GenBank/DDBJ databases">
        <authorList>
            <person name="Cohen D.B."/>
            <person name="Kent A.D."/>
        </authorList>
    </citation>
    <scope>NUCLEOTIDE SEQUENCE</scope>
</reference>
<dbReference type="AlphaFoldDB" id="A0A2N9FHD4"/>
<organism evidence="2">
    <name type="scientific">Fagus sylvatica</name>
    <name type="common">Beechnut</name>
    <dbReference type="NCBI Taxonomy" id="28930"/>
    <lineage>
        <taxon>Eukaryota</taxon>
        <taxon>Viridiplantae</taxon>
        <taxon>Streptophyta</taxon>
        <taxon>Embryophyta</taxon>
        <taxon>Tracheophyta</taxon>
        <taxon>Spermatophyta</taxon>
        <taxon>Magnoliopsida</taxon>
        <taxon>eudicotyledons</taxon>
        <taxon>Gunneridae</taxon>
        <taxon>Pentapetalae</taxon>
        <taxon>rosids</taxon>
        <taxon>fabids</taxon>
        <taxon>Fagales</taxon>
        <taxon>Fagaceae</taxon>
        <taxon>Fagus</taxon>
    </lineage>
</organism>
<gene>
    <name evidence="2" type="ORF">FSB_LOCUS18128</name>
</gene>
<feature type="compositionally biased region" description="Low complexity" evidence="1">
    <location>
        <begin position="149"/>
        <end position="161"/>
    </location>
</feature>
<protein>
    <recommendedName>
        <fullName evidence="3">Acid phosphatase</fullName>
    </recommendedName>
</protein>
<dbReference type="InterPro" id="IPR005519">
    <property type="entry name" value="Acid_phosphat_B-like"/>
</dbReference>
<name>A0A2N9FHD4_FAGSY</name>
<evidence type="ECO:0008006" key="3">
    <source>
        <dbReference type="Google" id="ProtNLM"/>
    </source>
</evidence>
<dbReference type="PANTHER" id="PTHR31284">
    <property type="entry name" value="ACID PHOSPHATASE-LIKE PROTEIN"/>
    <property type="match status" value="1"/>
</dbReference>
<dbReference type="Pfam" id="PF03767">
    <property type="entry name" value="Acid_phosphat_B"/>
    <property type="match status" value="1"/>
</dbReference>
<proteinExistence type="predicted"/>
<evidence type="ECO:0000256" key="1">
    <source>
        <dbReference type="SAM" id="MobiDB-lite"/>
    </source>
</evidence>
<feature type="region of interest" description="Disordered" evidence="1">
    <location>
        <begin position="142"/>
        <end position="166"/>
    </location>
</feature>
<dbReference type="PANTHER" id="PTHR31284:SF10">
    <property type="entry name" value="ACID PHOSPHATASE-LIKE PROTEIN"/>
    <property type="match status" value="1"/>
</dbReference>
<sequence length="218" mass="24451">MHLNALPNKTFSVFRLWPPSTQSILCLIFTTVVSQSIIQISPDHRKIRIDDDIYCESWRFSIETNDAGNWSTIPERCLRFVQDYMTGDRYRCDSELVAENSLKFAKTVEISGNGSDAWVFDIDETLLSNLPYYELNGSGAGTHGSEPVTHGTGTQTHGGTAAHRRDDASVLTRSRLLRSSPPCLLCCSVAPAPVFFSLSLGCYFVFQDFKCLKVYELF</sequence>